<dbReference type="InterPro" id="IPR003661">
    <property type="entry name" value="HisK_dim/P_dom"/>
</dbReference>
<dbReference type="InterPro" id="IPR036890">
    <property type="entry name" value="HATPase_C_sf"/>
</dbReference>
<dbReference type="InterPro" id="IPR001789">
    <property type="entry name" value="Sig_transdc_resp-reg_receiver"/>
</dbReference>
<dbReference type="PROSITE" id="PS50110">
    <property type="entry name" value="RESPONSE_REGULATORY"/>
    <property type="match status" value="1"/>
</dbReference>
<dbReference type="InterPro" id="IPR008207">
    <property type="entry name" value="Sig_transdc_His_kin_Hpt_dom"/>
</dbReference>
<dbReference type="SUPFAM" id="SSF47384">
    <property type="entry name" value="Homodimeric domain of signal transducing histidine kinase"/>
    <property type="match status" value="1"/>
</dbReference>
<feature type="compositionally biased region" description="Basic and acidic residues" evidence="8">
    <location>
        <begin position="1341"/>
        <end position="1352"/>
    </location>
</feature>
<dbReference type="Pfam" id="PF02518">
    <property type="entry name" value="HATPase_c"/>
    <property type="match status" value="1"/>
</dbReference>
<feature type="compositionally biased region" description="Polar residues" evidence="8">
    <location>
        <begin position="1330"/>
        <end position="1340"/>
    </location>
</feature>
<feature type="domain" description="Response regulatory" evidence="10">
    <location>
        <begin position="1197"/>
        <end position="1316"/>
    </location>
</feature>
<organism evidence="12 13">
    <name type="scientific">Congregibacter variabilis</name>
    <dbReference type="NCBI Taxonomy" id="3081200"/>
    <lineage>
        <taxon>Bacteria</taxon>
        <taxon>Pseudomonadati</taxon>
        <taxon>Pseudomonadota</taxon>
        <taxon>Gammaproteobacteria</taxon>
        <taxon>Cellvibrionales</taxon>
        <taxon>Halieaceae</taxon>
        <taxon>Congregibacter</taxon>
    </lineage>
</organism>
<dbReference type="SMART" id="SM00448">
    <property type="entry name" value="REC"/>
    <property type="match status" value="1"/>
</dbReference>
<accession>A0ABZ0I3K6</accession>
<dbReference type="InterPro" id="IPR015943">
    <property type="entry name" value="WD40/YVTN_repeat-like_dom_sf"/>
</dbReference>
<dbReference type="Gene3D" id="1.10.287.130">
    <property type="match status" value="1"/>
</dbReference>
<feature type="region of interest" description="Disordered" evidence="8">
    <location>
        <begin position="1322"/>
        <end position="1352"/>
    </location>
</feature>
<evidence type="ECO:0000256" key="8">
    <source>
        <dbReference type="SAM" id="MobiDB-lite"/>
    </source>
</evidence>
<evidence type="ECO:0000259" key="11">
    <source>
        <dbReference type="PROSITE" id="PS50894"/>
    </source>
</evidence>
<dbReference type="SUPFAM" id="SSF47226">
    <property type="entry name" value="Histidine-containing phosphotransfer domain, HPT domain"/>
    <property type="match status" value="1"/>
</dbReference>
<dbReference type="SMART" id="SM00388">
    <property type="entry name" value="HisKA"/>
    <property type="match status" value="1"/>
</dbReference>
<feature type="modified residue" description="Phosphohistidine" evidence="5">
    <location>
        <position position="1413"/>
    </location>
</feature>
<keyword evidence="4" id="KW-0902">Two-component regulatory system</keyword>
<feature type="modified residue" description="4-aspartylphosphate" evidence="6">
    <location>
        <position position="1246"/>
    </location>
</feature>
<proteinExistence type="predicted"/>
<feature type="domain" description="HPt" evidence="11">
    <location>
        <begin position="1374"/>
        <end position="1471"/>
    </location>
</feature>
<evidence type="ECO:0000313" key="13">
    <source>
        <dbReference type="Proteomes" id="UP001626537"/>
    </source>
</evidence>
<sequence length="1471" mass="160621">MRPIWLTLAIAAFTNYTLAAEIDRIKSYDFRAAPFIEQLDSTTVQSLYISNAGELWIGMQEGLHAYTGTGLRKYSADASRPNSISSNWVTSIIETQDGLLLIGTLNGVNAYDRESDGFYGLEWTERTEQSQNFADGVYSLFTDSQNRVWVGHDGAVSIIDNNRNLSIVIDGSAALIDIGLVNGFAENSDGVWAITSEAGLLNLSASGKVRQRISKFTLFEDAGPTVQPTGIFIDSTGLLWVWSIEHGIRVIDPSTLQTVGSILAGSVSNTKVTDIIEDSPGVFLIASATGLIRYDANTDSISEIGSPVSDIAGRPSITALERDKDGTVWIGTLFGPVSATPNLFKTVSALNSDISNEEINAFAENDNGDIWVGTADGLNLMSKDGRVLRLINDLTLPALPDPMVMSLLNEDDGIWVGTRLGGLAFIPHESGSIKRFVHDSRDPNSLGAMGVSSILRTSGGKLIVSAYPGGVNVMNDSGAGFTRYMHDDSNPTSLSTDKVISLFEDSQGKVYVGTEAGLNVFEPDTGAFLPIRAIRGNTNSLSSDLVFSFFEDADGDLWIGTNNGVNVWQSEDRNAGVAVFSHISSTVSLPSDSIAGISQDREGYIWLAHNAGLTRLSKDGSYVRHFRDRNGLQDGDFNVGSSLRTSDGRIIFGGNRGYSIVQPDDLPGLGTGPKVSISEVRVMNERVKTTNPIAPEITLNHTDTLLEVDFFADSLSDPGNVNYAYMLEGLNQNWVIGKDKHSASFTTLPTGTYTLRTAASSPSGEWNWNGDALTIRKLPPPWLSGVAYTGYGIMTLLLVVSLWRRQLQKQRLELKAREELEEKVKERTADLEVATAAAEEASKAKSQFLATMSHEIRTPMHGIIGMTDLLLGTTLSPPQRRYAETAKQSGENLLSIINDILDFSKIEASKIEIDNHAFDINLLVDGICQLQSVTAEKKNLGLLSYPVTNCSSKIYGDEKKIGQCLTNLIGNAIKFTAEGRIQVSAVIDANEKDEVTLKISVKDDGIGMDEETQSRVFEQFTQADASTTRRFGGTGLGLSITKQFIELMNGHVVLESAPHVGTTVTIEIPTKVIGPEITEFANREVIVIDNGSLEAKSVANHFKRYGRVTVVDKMPNSPPGVPILLPYGWTQPADDLSRKDGEFEILYYGVDTQLRSLKNGLHLPICFEDVQSVVDHTDDGALADETTQTPNESAVGKVLVAEDIPVNQQIIREMLSKGRLDTHFANDGREAIRAFTKQRYDLIFMDCQMPNVDGYEATTAIRRHEQEHGLDATPIIALSAGTSKEEIEKCLAVGMDYFVGKPFTYSEIVAVVDEAAPQLRRPRELRNADSALSTATQAAEDTQKTKHENGKTDTNDIVNIDVLNGLLALQNDPQKSLLMSLMTGFSDQLEEKLKQTETAVSSNDTESLRLCAHAIKSMCANMGAERIRDKYASIEADAKRATNSVDIDLHDWTRHELVTFEREVWRIANEY</sequence>
<comment type="catalytic activity">
    <reaction evidence="1">
        <text>ATP + protein L-histidine = ADP + protein N-phospho-L-histidine.</text>
        <dbReference type="EC" id="2.7.13.3"/>
    </reaction>
</comment>
<evidence type="ECO:0000256" key="3">
    <source>
        <dbReference type="ARBA" id="ARBA00022553"/>
    </source>
</evidence>
<reference evidence="12 13" key="1">
    <citation type="submission" date="2023-10" db="EMBL/GenBank/DDBJ databases">
        <title>Two novel species belonging to the OM43/NOR5 clade.</title>
        <authorList>
            <person name="Park M."/>
        </authorList>
    </citation>
    <scope>NUCLEOTIDE SEQUENCE [LARGE SCALE GENOMIC DNA]</scope>
    <source>
        <strain evidence="12 13">IMCC43200</strain>
    </source>
</reference>
<dbReference type="Gene3D" id="1.20.120.160">
    <property type="entry name" value="HPT domain"/>
    <property type="match status" value="1"/>
</dbReference>
<dbReference type="Gene3D" id="2.130.10.10">
    <property type="entry name" value="YVTN repeat-like/Quinoprotein amine dehydrogenase"/>
    <property type="match status" value="2"/>
</dbReference>
<dbReference type="Pfam" id="PF00072">
    <property type="entry name" value="Response_reg"/>
    <property type="match status" value="1"/>
</dbReference>
<dbReference type="InterPro" id="IPR003594">
    <property type="entry name" value="HATPase_dom"/>
</dbReference>
<dbReference type="SUPFAM" id="SSF52172">
    <property type="entry name" value="CheY-like"/>
    <property type="match status" value="1"/>
</dbReference>
<dbReference type="PANTHER" id="PTHR45339">
    <property type="entry name" value="HYBRID SIGNAL TRANSDUCTION HISTIDINE KINASE J"/>
    <property type="match status" value="1"/>
</dbReference>
<dbReference type="Proteomes" id="UP001626537">
    <property type="component" value="Chromosome"/>
</dbReference>
<dbReference type="PRINTS" id="PR00344">
    <property type="entry name" value="BCTRLSENSOR"/>
</dbReference>
<keyword evidence="7" id="KW-0175">Coiled coil</keyword>
<feature type="coiled-coil region" evidence="7">
    <location>
        <begin position="807"/>
        <end position="837"/>
    </location>
</feature>
<keyword evidence="13" id="KW-1185">Reference proteome</keyword>
<dbReference type="CDD" id="cd00082">
    <property type="entry name" value="HisKA"/>
    <property type="match status" value="1"/>
</dbReference>
<dbReference type="Pfam" id="PF01627">
    <property type="entry name" value="Hpt"/>
    <property type="match status" value="1"/>
</dbReference>
<dbReference type="PROSITE" id="PS50894">
    <property type="entry name" value="HPT"/>
    <property type="match status" value="1"/>
</dbReference>
<dbReference type="SUPFAM" id="SSF55874">
    <property type="entry name" value="ATPase domain of HSP90 chaperone/DNA topoisomerase II/histidine kinase"/>
    <property type="match status" value="1"/>
</dbReference>
<dbReference type="InterPro" id="IPR011006">
    <property type="entry name" value="CheY-like_superfamily"/>
</dbReference>
<dbReference type="Pfam" id="PF00512">
    <property type="entry name" value="HisKA"/>
    <property type="match status" value="1"/>
</dbReference>
<evidence type="ECO:0000256" key="7">
    <source>
        <dbReference type="SAM" id="Coils"/>
    </source>
</evidence>
<evidence type="ECO:0000313" key="12">
    <source>
        <dbReference type="EMBL" id="WOJ93404.1"/>
    </source>
</evidence>
<gene>
    <name evidence="12" type="ORF">R0135_16705</name>
</gene>
<dbReference type="InterPro" id="IPR004358">
    <property type="entry name" value="Sig_transdc_His_kin-like_C"/>
</dbReference>
<dbReference type="Pfam" id="PF07494">
    <property type="entry name" value="Reg_prop"/>
    <property type="match status" value="2"/>
</dbReference>
<dbReference type="EMBL" id="CP136864">
    <property type="protein sequence ID" value="WOJ93404.1"/>
    <property type="molecule type" value="Genomic_DNA"/>
</dbReference>
<evidence type="ECO:0000259" key="9">
    <source>
        <dbReference type="PROSITE" id="PS50109"/>
    </source>
</evidence>
<dbReference type="EC" id="2.7.13.3" evidence="2"/>
<evidence type="ECO:0000256" key="2">
    <source>
        <dbReference type="ARBA" id="ARBA00012438"/>
    </source>
</evidence>
<dbReference type="PANTHER" id="PTHR45339:SF3">
    <property type="entry name" value="HISTIDINE KINASE"/>
    <property type="match status" value="1"/>
</dbReference>
<name>A0ABZ0I3K6_9GAMM</name>
<dbReference type="SMART" id="SM00387">
    <property type="entry name" value="HATPase_c"/>
    <property type="match status" value="1"/>
</dbReference>
<evidence type="ECO:0000256" key="5">
    <source>
        <dbReference type="PROSITE-ProRule" id="PRU00110"/>
    </source>
</evidence>
<evidence type="ECO:0000259" key="10">
    <source>
        <dbReference type="PROSITE" id="PS50110"/>
    </source>
</evidence>
<evidence type="ECO:0000256" key="4">
    <source>
        <dbReference type="ARBA" id="ARBA00023012"/>
    </source>
</evidence>
<dbReference type="CDD" id="cd17546">
    <property type="entry name" value="REC_hyHK_CKI1_RcsC-like"/>
    <property type="match status" value="1"/>
</dbReference>
<feature type="domain" description="Histidine kinase" evidence="9">
    <location>
        <begin position="851"/>
        <end position="1072"/>
    </location>
</feature>
<dbReference type="InterPro" id="IPR013783">
    <property type="entry name" value="Ig-like_fold"/>
</dbReference>
<evidence type="ECO:0000256" key="1">
    <source>
        <dbReference type="ARBA" id="ARBA00000085"/>
    </source>
</evidence>
<dbReference type="InterPro" id="IPR011123">
    <property type="entry name" value="Y_Y_Y"/>
</dbReference>
<dbReference type="SUPFAM" id="SSF63829">
    <property type="entry name" value="Calcium-dependent phosphotriesterase"/>
    <property type="match status" value="2"/>
</dbReference>
<protein>
    <recommendedName>
        <fullName evidence="2">histidine kinase</fullName>
        <ecNumber evidence="2">2.7.13.3</ecNumber>
    </recommendedName>
</protein>
<dbReference type="Gene3D" id="3.40.50.2300">
    <property type="match status" value="1"/>
</dbReference>
<dbReference type="Gene3D" id="2.60.40.10">
    <property type="entry name" value="Immunoglobulins"/>
    <property type="match status" value="1"/>
</dbReference>
<dbReference type="RefSeq" id="WP_407348052.1">
    <property type="nucleotide sequence ID" value="NZ_CP136864.1"/>
</dbReference>
<dbReference type="InterPro" id="IPR005467">
    <property type="entry name" value="His_kinase_dom"/>
</dbReference>
<dbReference type="PROSITE" id="PS50109">
    <property type="entry name" value="HIS_KIN"/>
    <property type="match status" value="1"/>
</dbReference>
<dbReference type="InterPro" id="IPR011110">
    <property type="entry name" value="Reg_prop"/>
</dbReference>
<dbReference type="CDD" id="cd16922">
    <property type="entry name" value="HATPase_EvgS-ArcB-TorS-like"/>
    <property type="match status" value="1"/>
</dbReference>
<dbReference type="InterPro" id="IPR036641">
    <property type="entry name" value="HPT_dom_sf"/>
</dbReference>
<dbReference type="Gene3D" id="3.30.565.10">
    <property type="entry name" value="Histidine kinase-like ATPase, C-terminal domain"/>
    <property type="match status" value="1"/>
</dbReference>
<dbReference type="InterPro" id="IPR036097">
    <property type="entry name" value="HisK_dim/P_sf"/>
</dbReference>
<dbReference type="Pfam" id="PF07495">
    <property type="entry name" value="Y_Y_Y"/>
    <property type="match status" value="1"/>
</dbReference>
<evidence type="ECO:0000256" key="6">
    <source>
        <dbReference type="PROSITE-ProRule" id="PRU00169"/>
    </source>
</evidence>
<keyword evidence="3 6" id="KW-0597">Phosphoprotein</keyword>